<accession>A0A4Z0NKQ5</accession>
<evidence type="ECO:0000313" key="2">
    <source>
        <dbReference type="EMBL" id="TGD96781.1"/>
    </source>
</evidence>
<evidence type="ECO:0000259" key="1">
    <source>
        <dbReference type="Pfam" id="PF05257"/>
    </source>
</evidence>
<gene>
    <name evidence="2" type="ORF">EU555_22265</name>
</gene>
<name>A0A4Z0NKQ5_9HYPH</name>
<dbReference type="OrthoDB" id="9787225at2"/>
<dbReference type="EMBL" id="SRLB01000017">
    <property type="protein sequence ID" value="TGD96781.1"/>
    <property type="molecule type" value="Genomic_DNA"/>
</dbReference>
<evidence type="ECO:0000313" key="3">
    <source>
        <dbReference type="Proteomes" id="UP000297535"/>
    </source>
</evidence>
<organism evidence="2 3">
    <name type="scientific">Methylobacterium nonmethylotrophicum</name>
    <dbReference type="NCBI Taxonomy" id="1141884"/>
    <lineage>
        <taxon>Bacteria</taxon>
        <taxon>Pseudomonadati</taxon>
        <taxon>Pseudomonadota</taxon>
        <taxon>Alphaproteobacteria</taxon>
        <taxon>Hyphomicrobiales</taxon>
        <taxon>Methylobacteriaceae</taxon>
        <taxon>Methylobacterium</taxon>
    </lineage>
</organism>
<comment type="caution">
    <text evidence="2">The sequence shown here is derived from an EMBL/GenBank/DDBJ whole genome shotgun (WGS) entry which is preliminary data.</text>
</comment>
<protein>
    <submittedName>
        <fullName evidence="2">CHAP domain-containing protein</fullName>
    </submittedName>
</protein>
<feature type="domain" description="Peptidase C51" evidence="1">
    <location>
        <begin position="42"/>
        <end position="124"/>
    </location>
</feature>
<dbReference type="Proteomes" id="UP000297535">
    <property type="component" value="Unassembled WGS sequence"/>
</dbReference>
<dbReference type="Pfam" id="PF05257">
    <property type="entry name" value="CHAP"/>
    <property type="match status" value="1"/>
</dbReference>
<dbReference type="InterPro" id="IPR038765">
    <property type="entry name" value="Papain-like_cys_pep_sf"/>
</dbReference>
<keyword evidence="3" id="KW-1185">Reference proteome</keyword>
<dbReference type="AlphaFoldDB" id="A0A4Z0NKQ5"/>
<sequence length="172" mass="18644">MNVKTLILRATSAIDQNVKYKSPGVTPSLSANKWPSSEVSIDCSGFVAWCFRVSRKVDHPLYKKVNGGWFETTGIHADVGSSVGYFSQISKPKVGCILVYPDYKGSDGKVHDGHMGIVLEVDDSKTGIAAVTSIVHCSVSNDRTGSAIQATGPAIWLNRKESLIGWRDDLDE</sequence>
<dbReference type="InterPro" id="IPR007921">
    <property type="entry name" value="CHAP_dom"/>
</dbReference>
<reference evidence="2 3" key="1">
    <citation type="submission" date="2019-04" db="EMBL/GenBank/DDBJ databases">
        <authorList>
            <person name="Feng G."/>
            <person name="Zhu H."/>
        </authorList>
    </citation>
    <scope>NUCLEOTIDE SEQUENCE [LARGE SCALE GENOMIC DNA]</scope>
    <source>
        <strain evidence="2 3">6HR-1</strain>
    </source>
</reference>
<proteinExistence type="predicted"/>
<dbReference type="SUPFAM" id="SSF54001">
    <property type="entry name" value="Cysteine proteinases"/>
    <property type="match status" value="1"/>
</dbReference>
<dbReference type="RefSeq" id="WP_135417422.1">
    <property type="nucleotide sequence ID" value="NZ_SRLB01000017.1"/>
</dbReference>
<dbReference type="Gene3D" id="3.90.1720.10">
    <property type="entry name" value="endopeptidase domain like (from Nostoc punctiforme)"/>
    <property type="match status" value="1"/>
</dbReference>